<dbReference type="InterPro" id="IPR036770">
    <property type="entry name" value="Ankyrin_rpt-contain_sf"/>
</dbReference>
<feature type="compositionally biased region" description="Polar residues" evidence="4">
    <location>
        <begin position="504"/>
        <end position="515"/>
    </location>
</feature>
<dbReference type="Pfam" id="PF12796">
    <property type="entry name" value="Ank_2"/>
    <property type="match status" value="4"/>
</dbReference>
<sequence>MSYANATRNLQNAALAGDTEKLRGLLDSMPASAITKADKSGKNAIHLAASSGNASSIDILLKAGGNALKADNTGCSPMHFAAETGNEESVTLLAEAFKVLVRKADNEGNEPLHFAAEKGNLVTCKALLSVGAKVQARNSLGTTPLLLASMGGFVDVVNCLLESGAQCDTRDNSQRRTPLLEASAGAHERVAEQLIAAGASPTPSCLLLASRHERGCETIKCLLSNSDAQSFLVATSSSSGKNCLHMASEHGYAENIIQLFHEATPETISTMLHQKDDTDNTPLQSALLNGNEACALVLLRRGARTANLVSKVGVSLLHSMTTRPITAAAFVAVLRRLCDESGNIDELDLEHRSALTCAILNERFDLVSLLTAFGADINGGEGGINPLITATRCNLPQAVRFLVAADAVKKTLDRNAIDSNGETALMIAESEGLTDIAELIAGPKEEPVPEPIVMMDSSTQVQIWDPLLQTNRHIENSDGNQLSHIDDENSSDDEQDDEAECSSFSPSKHSVNCQVNFPPLPPERSSPSYEHKDPINDGIESRSAVKQNDGGGEGEDVVLTCKEDTGDIPSTVSPPNENSETESDFPCKKDFEDFSSASSPEGGTVTKKDNSCATSYLGLKFARFICLDSAPSVNEYE</sequence>
<evidence type="ECO:0000256" key="4">
    <source>
        <dbReference type="SAM" id="MobiDB-lite"/>
    </source>
</evidence>
<dbReference type="EMBL" id="HBGS01001700">
    <property type="protein sequence ID" value="CAD9370708.1"/>
    <property type="molecule type" value="Transcribed_RNA"/>
</dbReference>
<feature type="region of interest" description="Disordered" evidence="4">
    <location>
        <begin position="477"/>
        <end position="610"/>
    </location>
</feature>
<dbReference type="PROSITE" id="PS50088">
    <property type="entry name" value="ANK_REPEAT"/>
    <property type="match status" value="3"/>
</dbReference>
<evidence type="ECO:0000256" key="1">
    <source>
        <dbReference type="ARBA" id="ARBA00022737"/>
    </source>
</evidence>
<proteinExistence type="predicted"/>
<evidence type="ECO:0000256" key="3">
    <source>
        <dbReference type="PROSITE-ProRule" id="PRU00023"/>
    </source>
</evidence>
<evidence type="ECO:0000256" key="2">
    <source>
        <dbReference type="ARBA" id="ARBA00023043"/>
    </source>
</evidence>
<dbReference type="PANTHER" id="PTHR24198:SF165">
    <property type="entry name" value="ANKYRIN REPEAT-CONTAINING PROTEIN-RELATED"/>
    <property type="match status" value="1"/>
</dbReference>
<feature type="compositionally biased region" description="Acidic residues" evidence="4">
    <location>
        <begin position="488"/>
        <end position="500"/>
    </location>
</feature>
<feature type="repeat" description="ANK" evidence="3">
    <location>
        <begin position="140"/>
        <end position="172"/>
    </location>
</feature>
<feature type="compositionally biased region" description="Polar residues" evidence="4">
    <location>
        <begin position="568"/>
        <end position="578"/>
    </location>
</feature>
<evidence type="ECO:0008006" key="6">
    <source>
        <dbReference type="Google" id="ProtNLM"/>
    </source>
</evidence>
<keyword evidence="2 3" id="KW-0040">ANK repeat</keyword>
<name>A0A7S2AKL5_9STRA</name>
<gene>
    <name evidence="5" type="ORF">DSPE1174_LOCUS900</name>
</gene>
<feature type="repeat" description="ANK" evidence="3">
    <location>
        <begin position="107"/>
        <end position="139"/>
    </location>
</feature>
<organism evidence="5">
    <name type="scientific">Octactis speculum</name>
    <dbReference type="NCBI Taxonomy" id="3111310"/>
    <lineage>
        <taxon>Eukaryota</taxon>
        <taxon>Sar</taxon>
        <taxon>Stramenopiles</taxon>
        <taxon>Ochrophyta</taxon>
        <taxon>Dictyochophyceae</taxon>
        <taxon>Dictyochales</taxon>
        <taxon>Dictyochaceae</taxon>
        <taxon>Octactis</taxon>
    </lineage>
</organism>
<dbReference type="PROSITE" id="PS50297">
    <property type="entry name" value="ANK_REP_REGION"/>
    <property type="match status" value="3"/>
</dbReference>
<feature type="repeat" description="ANK" evidence="3">
    <location>
        <begin position="40"/>
        <end position="72"/>
    </location>
</feature>
<keyword evidence="1" id="KW-0677">Repeat</keyword>
<dbReference type="InterPro" id="IPR002110">
    <property type="entry name" value="Ankyrin_rpt"/>
</dbReference>
<evidence type="ECO:0000313" key="5">
    <source>
        <dbReference type="EMBL" id="CAD9370708.1"/>
    </source>
</evidence>
<dbReference type="SUPFAM" id="SSF48403">
    <property type="entry name" value="Ankyrin repeat"/>
    <property type="match status" value="2"/>
</dbReference>
<dbReference type="PANTHER" id="PTHR24198">
    <property type="entry name" value="ANKYRIN REPEAT AND PROTEIN KINASE DOMAIN-CONTAINING PROTEIN"/>
    <property type="match status" value="1"/>
</dbReference>
<dbReference type="AlphaFoldDB" id="A0A7S2AKL5"/>
<dbReference type="SMART" id="SM00248">
    <property type="entry name" value="ANK"/>
    <property type="match status" value="10"/>
</dbReference>
<protein>
    <recommendedName>
        <fullName evidence="6">ANK_REP_REGION domain-containing protein</fullName>
    </recommendedName>
</protein>
<reference evidence="5" key="1">
    <citation type="submission" date="2021-01" db="EMBL/GenBank/DDBJ databases">
        <authorList>
            <person name="Corre E."/>
            <person name="Pelletier E."/>
            <person name="Niang G."/>
            <person name="Scheremetjew M."/>
            <person name="Finn R."/>
            <person name="Kale V."/>
            <person name="Holt S."/>
            <person name="Cochrane G."/>
            <person name="Meng A."/>
            <person name="Brown T."/>
            <person name="Cohen L."/>
        </authorList>
    </citation>
    <scope>NUCLEOTIDE SEQUENCE</scope>
    <source>
        <strain evidence="5">CCMP1381</strain>
    </source>
</reference>
<accession>A0A7S2AKL5</accession>
<dbReference type="Gene3D" id="1.25.40.20">
    <property type="entry name" value="Ankyrin repeat-containing domain"/>
    <property type="match status" value="3"/>
</dbReference>